<dbReference type="InterPro" id="IPR036388">
    <property type="entry name" value="WH-like_DNA-bd_sf"/>
</dbReference>
<dbReference type="EC" id="2.1.1.63" evidence="9"/>
<comment type="catalytic activity">
    <reaction evidence="1 9">
        <text>a 4-O-methyl-thymidine in DNA + L-cysteinyl-[protein] = a thymidine in DNA + S-methyl-L-cysteinyl-[protein]</text>
        <dbReference type="Rhea" id="RHEA:53428"/>
        <dbReference type="Rhea" id="RHEA-COMP:10131"/>
        <dbReference type="Rhea" id="RHEA-COMP:10132"/>
        <dbReference type="Rhea" id="RHEA-COMP:13555"/>
        <dbReference type="Rhea" id="RHEA-COMP:13556"/>
        <dbReference type="ChEBI" id="CHEBI:29950"/>
        <dbReference type="ChEBI" id="CHEBI:82612"/>
        <dbReference type="ChEBI" id="CHEBI:137386"/>
        <dbReference type="ChEBI" id="CHEBI:137387"/>
        <dbReference type="EC" id="2.1.1.63"/>
    </reaction>
</comment>
<dbReference type="PANTHER" id="PTHR10815">
    <property type="entry name" value="METHYLATED-DNA--PROTEIN-CYSTEINE METHYLTRANSFERASE"/>
    <property type="match status" value="1"/>
</dbReference>
<comment type="catalytic activity">
    <reaction evidence="8 9">
        <text>a 6-O-methyl-2'-deoxyguanosine in DNA + L-cysteinyl-[protein] = S-methyl-L-cysteinyl-[protein] + a 2'-deoxyguanosine in DNA</text>
        <dbReference type="Rhea" id="RHEA:24000"/>
        <dbReference type="Rhea" id="RHEA-COMP:10131"/>
        <dbReference type="Rhea" id="RHEA-COMP:10132"/>
        <dbReference type="Rhea" id="RHEA-COMP:11367"/>
        <dbReference type="Rhea" id="RHEA-COMP:11368"/>
        <dbReference type="ChEBI" id="CHEBI:29950"/>
        <dbReference type="ChEBI" id="CHEBI:82612"/>
        <dbReference type="ChEBI" id="CHEBI:85445"/>
        <dbReference type="ChEBI" id="CHEBI:85448"/>
        <dbReference type="EC" id="2.1.1.63"/>
    </reaction>
</comment>
<dbReference type="InterPro" id="IPR001497">
    <property type="entry name" value="MethylDNA_cys_MeTrfase_AS"/>
</dbReference>
<dbReference type="Gene3D" id="1.10.10.10">
    <property type="entry name" value="Winged helix-like DNA-binding domain superfamily/Winged helix DNA-binding domain"/>
    <property type="match status" value="1"/>
</dbReference>
<dbReference type="PROSITE" id="PS00374">
    <property type="entry name" value="MGMT"/>
    <property type="match status" value="1"/>
</dbReference>
<evidence type="ECO:0000313" key="12">
    <source>
        <dbReference type="EMBL" id="HIX66908.1"/>
    </source>
</evidence>
<dbReference type="InterPro" id="IPR036631">
    <property type="entry name" value="MGMT_N_sf"/>
</dbReference>
<gene>
    <name evidence="12" type="ORF">H9735_02130</name>
</gene>
<keyword evidence="5 9" id="KW-0808">Transferase</keyword>
<evidence type="ECO:0000256" key="2">
    <source>
        <dbReference type="ARBA" id="ARBA00008711"/>
    </source>
</evidence>
<feature type="active site" description="Nucleophile; methyl group acceptor" evidence="9">
    <location>
        <position position="134"/>
    </location>
</feature>
<comment type="caution">
    <text evidence="12">The sequence shown here is derived from an EMBL/GenBank/DDBJ whole genome shotgun (WGS) entry which is preliminary data.</text>
</comment>
<proteinExistence type="inferred from homology"/>
<keyword evidence="7 9" id="KW-0234">DNA repair</keyword>
<dbReference type="HAMAP" id="MF_00772">
    <property type="entry name" value="OGT"/>
    <property type="match status" value="1"/>
</dbReference>
<evidence type="ECO:0000256" key="7">
    <source>
        <dbReference type="ARBA" id="ARBA00023204"/>
    </source>
</evidence>
<feature type="domain" description="Methylated-DNA-[protein]-cysteine S-methyltransferase DNA binding" evidence="10">
    <location>
        <begin position="78"/>
        <end position="163"/>
    </location>
</feature>
<dbReference type="AlphaFoldDB" id="A0A9D1WTH4"/>
<evidence type="ECO:0000256" key="9">
    <source>
        <dbReference type="HAMAP-Rule" id="MF_00772"/>
    </source>
</evidence>
<keyword evidence="4 9" id="KW-0489">Methyltransferase</keyword>
<evidence type="ECO:0000256" key="1">
    <source>
        <dbReference type="ARBA" id="ARBA00001286"/>
    </source>
</evidence>
<comment type="function">
    <text evidence="9">Involved in the cellular defense against the biological effects of O6-methylguanine (O6-MeG) and O4-methylthymine (O4-MeT) in DNA. Repairs the methylated nucleobase in DNA by stoichiometrically transferring the methyl group to a cysteine residue in the enzyme. This is a suicide reaction: the enzyme is irreversibly inactivated.</text>
</comment>
<dbReference type="SUPFAM" id="SSF53155">
    <property type="entry name" value="Methylated DNA-protein cysteine methyltransferase domain"/>
    <property type="match status" value="1"/>
</dbReference>
<dbReference type="Proteomes" id="UP000886721">
    <property type="component" value="Unassembled WGS sequence"/>
</dbReference>
<evidence type="ECO:0000256" key="6">
    <source>
        <dbReference type="ARBA" id="ARBA00022763"/>
    </source>
</evidence>
<dbReference type="InterPro" id="IPR023546">
    <property type="entry name" value="MGMT"/>
</dbReference>
<dbReference type="InterPro" id="IPR036217">
    <property type="entry name" value="MethylDNA_cys_MeTrfase_DNAb"/>
</dbReference>
<organism evidence="12 13">
    <name type="scientific">Candidatus Anaerostipes excrementavium</name>
    <dbReference type="NCBI Taxonomy" id="2838463"/>
    <lineage>
        <taxon>Bacteria</taxon>
        <taxon>Bacillati</taxon>
        <taxon>Bacillota</taxon>
        <taxon>Clostridia</taxon>
        <taxon>Lachnospirales</taxon>
        <taxon>Lachnospiraceae</taxon>
        <taxon>Anaerostipes</taxon>
    </lineage>
</organism>
<dbReference type="InterPro" id="IPR014048">
    <property type="entry name" value="MethylDNA_cys_MeTrfase_DNA-bd"/>
</dbReference>
<comment type="similarity">
    <text evidence="2 9">Belongs to the MGMT family.</text>
</comment>
<dbReference type="Gene3D" id="3.30.160.70">
    <property type="entry name" value="Methylated DNA-protein cysteine methyltransferase domain"/>
    <property type="match status" value="1"/>
</dbReference>
<evidence type="ECO:0000256" key="8">
    <source>
        <dbReference type="ARBA" id="ARBA00049348"/>
    </source>
</evidence>
<evidence type="ECO:0000256" key="3">
    <source>
        <dbReference type="ARBA" id="ARBA00022490"/>
    </source>
</evidence>
<evidence type="ECO:0000259" key="10">
    <source>
        <dbReference type="Pfam" id="PF01035"/>
    </source>
</evidence>
<name>A0A9D1WTH4_9FIRM</name>
<dbReference type="FunFam" id="1.10.10.10:FF:000214">
    <property type="entry name" value="Methylated-DNA--protein-cysteine methyltransferase"/>
    <property type="match status" value="1"/>
</dbReference>
<keyword evidence="3 9" id="KW-0963">Cytoplasm</keyword>
<dbReference type="Pfam" id="PF01035">
    <property type="entry name" value="DNA_binding_1"/>
    <property type="match status" value="1"/>
</dbReference>
<dbReference type="GO" id="GO:0032259">
    <property type="term" value="P:methylation"/>
    <property type="evidence" value="ECO:0007669"/>
    <property type="project" value="UniProtKB-KW"/>
</dbReference>
<dbReference type="GO" id="GO:0003908">
    <property type="term" value="F:methylated-DNA-[protein]-cysteine S-methyltransferase activity"/>
    <property type="evidence" value="ECO:0007669"/>
    <property type="project" value="UniProtKB-UniRule"/>
</dbReference>
<sequence length="177" mass="19900">MQYISHYQSPLGDILLAADEIGLTGLWFEGQKYFALYLEKEHEEKELPIFEQAKKWLTIYFSGKEPDFQVPLHFIGTDFQNEVWEILYSIPYGQTMTYGEIAKQLAAKRGLKRMSAQAVGGAVARNEISIIVPCHRVVGTNGSLTGYAGGIDKKVELLKLEGALKQEYFVPKHSTAP</sequence>
<comment type="miscellaneous">
    <text evidence="9">This enzyme catalyzes only one turnover and therefore is not strictly catalytic. According to one definition, an enzyme is a biocatalyst that acts repeatedly and over many reaction cycles.</text>
</comment>
<evidence type="ECO:0000313" key="13">
    <source>
        <dbReference type="Proteomes" id="UP000886721"/>
    </source>
</evidence>
<dbReference type="InterPro" id="IPR008332">
    <property type="entry name" value="MethylG_MeTrfase_N"/>
</dbReference>
<evidence type="ECO:0000256" key="4">
    <source>
        <dbReference type="ARBA" id="ARBA00022603"/>
    </source>
</evidence>
<dbReference type="EMBL" id="DXEM01000006">
    <property type="protein sequence ID" value="HIX66908.1"/>
    <property type="molecule type" value="Genomic_DNA"/>
</dbReference>
<dbReference type="NCBIfam" id="TIGR00589">
    <property type="entry name" value="ogt"/>
    <property type="match status" value="1"/>
</dbReference>
<protein>
    <recommendedName>
        <fullName evidence="9">Methylated-DNA--protein-cysteine methyltransferase</fullName>
        <ecNumber evidence="9">2.1.1.63</ecNumber>
    </recommendedName>
    <alternativeName>
        <fullName evidence="9">6-O-methylguanine-DNA methyltransferase</fullName>
        <shortName evidence="9">MGMT</shortName>
    </alternativeName>
    <alternativeName>
        <fullName evidence="9">O-6-methylguanine-DNA-alkyltransferase</fullName>
    </alternativeName>
</protein>
<keyword evidence="6 9" id="KW-0227">DNA damage</keyword>
<comment type="subcellular location">
    <subcellularLocation>
        <location evidence="9">Cytoplasm</location>
    </subcellularLocation>
</comment>
<dbReference type="Pfam" id="PF02870">
    <property type="entry name" value="Methyltransf_1N"/>
    <property type="match status" value="1"/>
</dbReference>
<reference evidence="12" key="2">
    <citation type="submission" date="2021-04" db="EMBL/GenBank/DDBJ databases">
        <authorList>
            <person name="Gilroy R."/>
        </authorList>
    </citation>
    <scope>NUCLEOTIDE SEQUENCE</scope>
    <source>
        <strain evidence="12">CHK191-13928</strain>
    </source>
</reference>
<dbReference type="SUPFAM" id="SSF46767">
    <property type="entry name" value="Methylated DNA-protein cysteine methyltransferase, C-terminal domain"/>
    <property type="match status" value="1"/>
</dbReference>
<evidence type="ECO:0000259" key="11">
    <source>
        <dbReference type="Pfam" id="PF02870"/>
    </source>
</evidence>
<accession>A0A9D1WTH4</accession>
<dbReference type="GO" id="GO:0006307">
    <property type="term" value="P:DNA alkylation repair"/>
    <property type="evidence" value="ECO:0007669"/>
    <property type="project" value="UniProtKB-UniRule"/>
</dbReference>
<evidence type="ECO:0000256" key="5">
    <source>
        <dbReference type="ARBA" id="ARBA00022679"/>
    </source>
</evidence>
<reference evidence="12" key="1">
    <citation type="journal article" date="2021" name="PeerJ">
        <title>Extensive microbial diversity within the chicken gut microbiome revealed by metagenomics and culture.</title>
        <authorList>
            <person name="Gilroy R."/>
            <person name="Ravi A."/>
            <person name="Getino M."/>
            <person name="Pursley I."/>
            <person name="Horton D.L."/>
            <person name="Alikhan N.F."/>
            <person name="Baker D."/>
            <person name="Gharbi K."/>
            <person name="Hall N."/>
            <person name="Watson M."/>
            <person name="Adriaenssens E.M."/>
            <person name="Foster-Nyarko E."/>
            <person name="Jarju S."/>
            <person name="Secka A."/>
            <person name="Antonio M."/>
            <person name="Oren A."/>
            <person name="Chaudhuri R.R."/>
            <person name="La Ragione R."/>
            <person name="Hildebrand F."/>
            <person name="Pallen M.J."/>
        </authorList>
    </citation>
    <scope>NUCLEOTIDE SEQUENCE</scope>
    <source>
        <strain evidence="12">CHK191-13928</strain>
    </source>
</reference>
<dbReference type="GO" id="GO:0005737">
    <property type="term" value="C:cytoplasm"/>
    <property type="evidence" value="ECO:0007669"/>
    <property type="project" value="UniProtKB-SubCell"/>
</dbReference>
<feature type="domain" description="Methylguanine DNA methyltransferase ribonuclease-like" evidence="11">
    <location>
        <begin position="3"/>
        <end position="73"/>
    </location>
</feature>
<dbReference type="PANTHER" id="PTHR10815:SF5">
    <property type="entry name" value="METHYLATED-DNA--PROTEIN-CYSTEINE METHYLTRANSFERASE"/>
    <property type="match status" value="1"/>
</dbReference>
<dbReference type="CDD" id="cd06445">
    <property type="entry name" value="ATase"/>
    <property type="match status" value="1"/>
</dbReference>